<dbReference type="SMART" id="SM00020">
    <property type="entry name" value="Tryp_SPc"/>
    <property type="match status" value="1"/>
</dbReference>
<accession>A0AAV7AVX2</accession>
<dbReference type="GO" id="GO:0006508">
    <property type="term" value="P:proteolysis"/>
    <property type="evidence" value="ECO:0007669"/>
    <property type="project" value="UniProtKB-KW"/>
</dbReference>
<keyword evidence="3" id="KW-0378">Hydrolase</keyword>
<evidence type="ECO:0000313" key="7">
    <source>
        <dbReference type="Proteomes" id="UP000824782"/>
    </source>
</evidence>
<comment type="caution">
    <text evidence="6">The sequence shown here is derived from an EMBL/GenBank/DDBJ whole genome shotgun (WGS) entry which is preliminary data.</text>
</comment>
<evidence type="ECO:0000256" key="2">
    <source>
        <dbReference type="ARBA" id="ARBA00022729"/>
    </source>
</evidence>
<gene>
    <name evidence="6" type="ORF">GDO81_012794</name>
</gene>
<dbReference type="EMBL" id="WNYA01000006">
    <property type="protein sequence ID" value="KAG8565297.1"/>
    <property type="molecule type" value="Genomic_DNA"/>
</dbReference>
<dbReference type="PRINTS" id="PR00722">
    <property type="entry name" value="CHYMOTRYPSIN"/>
</dbReference>
<proteinExistence type="predicted"/>
<keyword evidence="2" id="KW-0732">Signal</keyword>
<dbReference type="GO" id="GO:0004252">
    <property type="term" value="F:serine-type endopeptidase activity"/>
    <property type="evidence" value="ECO:0007669"/>
    <property type="project" value="InterPro"/>
</dbReference>
<keyword evidence="7" id="KW-1185">Reference proteome</keyword>
<keyword evidence="4" id="KW-1015">Disulfide bond</keyword>
<dbReference type="InterPro" id="IPR001254">
    <property type="entry name" value="Trypsin_dom"/>
</dbReference>
<dbReference type="Pfam" id="PF00089">
    <property type="entry name" value="Trypsin"/>
    <property type="match status" value="1"/>
</dbReference>
<dbReference type="PROSITE" id="PS50240">
    <property type="entry name" value="TRYPSIN_DOM"/>
    <property type="match status" value="1"/>
</dbReference>
<dbReference type="PROSITE" id="PS00134">
    <property type="entry name" value="TRYPSIN_HIS"/>
    <property type="match status" value="1"/>
</dbReference>
<feature type="domain" description="Peptidase S1" evidence="5">
    <location>
        <begin position="51"/>
        <end position="242"/>
    </location>
</feature>
<dbReference type="Proteomes" id="UP000824782">
    <property type="component" value="Unassembled WGS sequence"/>
</dbReference>
<dbReference type="InterPro" id="IPR009003">
    <property type="entry name" value="Peptidase_S1_PA"/>
</dbReference>
<sequence>MRRWRRRHHEKNMTWTMWRPRGDVLPLLLLGGVLASLAIPGSASMTPYNRIVGGTDAVEGEWPWQASLLYTEQGKLYHLCGGSLITSRWVLTAAHCVNKGYSLDKYNVLLGALRLLDLNSNAVFYSLERIIYHSKYTGVTSGGDIAVIKLSSPVTYTKYIKPICLPSTSVTFPPGMECWVTGWGNIYTGVELPSPKTLQKVMTPLIDRATCQEMYHQANKSYTILEDMMCAGYKEGQKSFCQ</sequence>
<protein>
    <recommendedName>
        <fullName evidence="5">Peptidase S1 domain-containing protein</fullName>
    </recommendedName>
</protein>
<dbReference type="CDD" id="cd00190">
    <property type="entry name" value="Tryp_SPc"/>
    <property type="match status" value="1"/>
</dbReference>
<evidence type="ECO:0000256" key="4">
    <source>
        <dbReference type="ARBA" id="ARBA00023157"/>
    </source>
</evidence>
<organism evidence="6 7">
    <name type="scientific">Engystomops pustulosus</name>
    <name type="common">Tungara frog</name>
    <name type="synonym">Physalaemus pustulosus</name>
    <dbReference type="NCBI Taxonomy" id="76066"/>
    <lineage>
        <taxon>Eukaryota</taxon>
        <taxon>Metazoa</taxon>
        <taxon>Chordata</taxon>
        <taxon>Craniata</taxon>
        <taxon>Vertebrata</taxon>
        <taxon>Euteleostomi</taxon>
        <taxon>Amphibia</taxon>
        <taxon>Batrachia</taxon>
        <taxon>Anura</taxon>
        <taxon>Neobatrachia</taxon>
        <taxon>Hyloidea</taxon>
        <taxon>Leptodactylidae</taxon>
        <taxon>Leiuperinae</taxon>
        <taxon>Engystomops</taxon>
    </lineage>
</organism>
<dbReference type="InterPro" id="IPR018114">
    <property type="entry name" value="TRYPSIN_HIS"/>
</dbReference>
<dbReference type="Gene3D" id="2.40.10.10">
    <property type="entry name" value="Trypsin-like serine proteases"/>
    <property type="match status" value="1"/>
</dbReference>
<name>A0AAV7AVX2_ENGPU</name>
<dbReference type="PANTHER" id="PTHR24253">
    <property type="entry name" value="TRANSMEMBRANE PROTEASE SERINE"/>
    <property type="match status" value="1"/>
</dbReference>
<dbReference type="FunFam" id="2.40.10.10:FF:000024">
    <property type="entry name" value="Serine protease 53"/>
    <property type="match status" value="1"/>
</dbReference>
<evidence type="ECO:0000313" key="6">
    <source>
        <dbReference type="EMBL" id="KAG8565297.1"/>
    </source>
</evidence>
<keyword evidence="1" id="KW-0645">Protease</keyword>
<reference evidence="6" key="1">
    <citation type="thesis" date="2020" institute="ProQuest LLC" country="789 East Eisenhower Parkway, Ann Arbor, MI, USA">
        <title>Comparative Genomics and Chromosome Evolution.</title>
        <authorList>
            <person name="Mudd A.B."/>
        </authorList>
    </citation>
    <scope>NUCLEOTIDE SEQUENCE</scope>
    <source>
        <strain evidence="6">237g6f4</strain>
        <tissue evidence="6">Blood</tissue>
    </source>
</reference>
<dbReference type="InterPro" id="IPR043504">
    <property type="entry name" value="Peptidase_S1_PA_chymotrypsin"/>
</dbReference>
<evidence type="ECO:0000256" key="3">
    <source>
        <dbReference type="ARBA" id="ARBA00022801"/>
    </source>
</evidence>
<dbReference type="AlphaFoldDB" id="A0AAV7AVX2"/>
<dbReference type="SUPFAM" id="SSF50494">
    <property type="entry name" value="Trypsin-like serine proteases"/>
    <property type="match status" value="1"/>
</dbReference>
<evidence type="ECO:0000259" key="5">
    <source>
        <dbReference type="PROSITE" id="PS50240"/>
    </source>
</evidence>
<evidence type="ECO:0000256" key="1">
    <source>
        <dbReference type="ARBA" id="ARBA00022670"/>
    </source>
</evidence>
<feature type="non-terminal residue" evidence="6">
    <location>
        <position position="242"/>
    </location>
</feature>
<dbReference type="InterPro" id="IPR001314">
    <property type="entry name" value="Peptidase_S1A"/>
</dbReference>
<dbReference type="PANTHER" id="PTHR24253:SF164">
    <property type="entry name" value="FI06405P"/>
    <property type="match status" value="1"/>
</dbReference>